<evidence type="ECO:0000313" key="2">
    <source>
        <dbReference type="Proteomes" id="UP000003094"/>
    </source>
</evidence>
<comment type="caution">
    <text evidence="1">The sequence shown here is derived from an EMBL/GenBank/DDBJ whole genome shotgun (WGS) entry which is preliminary data.</text>
</comment>
<dbReference type="RefSeq" id="WP_006207291.1">
    <property type="nucleotide sequence ID" value="NZ_ADHJ01000001.1"/>
</dbReference>
<dbReference type="EMBL" id="ADHJ01000001">
    <property type="protein sequence ID" value="EFU43872.1"/>
    <property type="molecule type" value="Genomic_DNA"/>
</dbReference>
<keyword evidence="2" id="KW-1185">Reference proteome</keyword>
<reference evidence="1 2" key="1">
    <citation type="journal article" date="2010" name="BMC Genomics">
        <title>Genome sequence of the pattern forming Paenibacillus vortex bacterium reveals potential for thriving in complex environments.</title>
        <authorList>
            <person name="Sirota-Madi A."/>
            <person name="Olender T."/>
            <person name="Helman Y."/>
            <person name="Ingham C."/>
            <person name="Brainis I."/>
            <person name="Roth D."/>
            <person name="Hagi E."/>
            <person name="Brodsky L."/>
            <person name="Leshkowitz D."/>
            <person name="Galatenko V."/>
            <person name="Nikolaev V."/>
            <person name="Mugasimangalam R.C."/>
            <person name="Bransburg-Zabary S."/>
            <person name="Gutnick D.L."/>
            <person name="Lancet D."/>
            <person name="Ben-Jacob E."/>
        </authorList>
    </citation>
    <scope>NUCLEOTIDE SEQUENCE [LARGE SCALE GENOMIC DNA]</scope>
    <source>
        <strain evidence="1 2">V453</strain>
    </source>
</reference>
<sequence>MKVSELIAVLQTLQQDATIKVVIPVPGREHLGGGYLKEISEISEAYDQDTNRLNYGIVITEYQPD</sequence>
<gene>
    <name evidence="1" type="ORF">PVOR_01635</name>
</gene>
<dbReference type="AlphaFoldDB" id="A0A2R9T2M4"/>
<dbReference type="Proteomes" id="UP000003094">
    <property type="component" value="Unassembled WGS sequence"/>
</dbReference>
<accession>A0A2R9T2M4</accession>
<organism evidence="1 2">
    <name type="scientific">Paenibacillus vortex V453</name>
    <dbReference type="NCBI Taxonomy" id="715225"/>
    <lineage>
        <taxon>Bacteria</taxon>
        <taxon>Bacillati</taxon>
        <taxon>Bacillota</taxon>
        <taxon>Bacilli</taxon>
        <taxon>Bacillales</taxon>
        <taxon>Paenibacillaceae</taxon>
        <taxon>Paenibacillus</taxon>
    </lineage>
</organism>
<dbReference type="KEGG" id="pvo:PVOR_01635"/>
<protein>
    <submittedName>
        <fullName evidence="1">Uncharacterized protein</fullName>
    </submittedName>
</protein>
<proteinExistence type="predicted"/>
<evidence type="ECO:0000313" key="1">
    <source>
        <dbReference type="EMBL" id="EFU43872.1"/>
    </source>
</evidence>
<name>A0A2R9T2M4_9BACL</name>